<dbReference type="EC" id="3.4.16.4" evidence="4"/>
<keyword evidence="19" id="KW-1185">Reference proteome</keyword>
<dbReference type="Gene3D" id="3.40.710.10">
    <property type="entry name" value="DD-peptidase/beta-lactamase superfamily"/>
    <property type="match status" value="1"/>
</dbReference>
<dbReference type="Gene3D" id="2.60.410.10">
    <property type="entry name" value="D-Ala-D-Ala carboxypeptidase, C-terminal domain"/>
    <property type="match status" value="1"/>
</dbReference>
<dbReference type="SUPFAM" id="SSF69189">
    <property type="entry name" value="Penicillin-binding protein associated domain"/>
    <property type="match status" value="1"/>
</dbReference>
<dbReference type="GO" id="GO:0009252">
    <property type="term" value="P:peptidoglycan biosynthetic process"/>
    <property type="evidence" value="ECO:0007669"/>
    <property type="project" value="UniProtKB-UniPathway"/>
</dbReference>
<feature type="chain" id="PRO_5002764940" description="serine-type D-Ala-D-Ala carboxypeptidase" evidence="16">
    <location>
        <begin position="27"/>
        <end position="376"/>
    </location>
</feature>
<dbReference type="PRINTS" id="PR00725">
    <property type="entry name" value="DADACBPTASE1"/>
</dbReference>
<feature type="active site" description="Acyl-ester intermediate" evidence="13">
    <location>
        <position position="68"/>
    </location>
</feature>
<dbReference type="MEROPS" id="S11.004"/>
<sequence length="376" mass="41552">MKLLARTSLTLLIVVFALLGPQSASAEPSADSTMKPPRVTADAAVLVDVETGHVLFAKNERQRKDPASLTKVMTAIVALEAGRPGDVVTVSERAARFGRGSVIDLRAGEKITLENLLKAALIMSANDSTIAIAEHVAGDYDLFVRWMNLKARQLGAHDTRFMNTHGFTHPNHYSTAADLAEITRYALRIPQFAALVRTREITVYWRDSDRKRTIRNTNRLLRSDFEGIDGVKTGTTSAAGHCLIASATRDGRRVLAVVLHSDGRYLDARRLLTYGFALEPVEVATRGDQITRLLVREGVRPDVIVVPAETVRLYIPEAQLPALEKEVRLKKTLEAPIAPGEKLGEMAFRINGRLLGQVDLTAGYRVARKPWYTRLR</sequence>
<evidence type="ECO:0000256" key="13">
    <source>
        <dbReference type="PIRSR" id="PIRSR618044-1"/>
    </source>
</evidence>
<evidence type="ECO:0000256" key="6">
    <source>
        <dbReference type="ARBA" id="ARBA00022670"/>
    </source>
</evidence>
<dbReference type="Proteomes" id="UP000008544">
    <property type="component" value="Chromosome"/>
</dbReference>
<evidence type="ECO:0000256" key="12">
    <source>
        <dbReference type="ARBA" id="ARBA00034000"/>
    </source>
</evidence>
<dbReference type="Pfam" id="PF00768">
    <property type="entry name" value="Peptidase_S11"/>
    <property type="match status" value="1"/>
</dbReference>
<dbReference type="SUPFAM" id="SSF56601">
    <property type="entry name" value="beta-lactamase/transpeptidase-like"/>
    <property type="match status" value="1"/>
</dbReference>
<dbReference type="STRING" id="477974.Daud_1398"/>
<dbReference type="KEGG" id="dau:Daud_1398"/>
<accession>B1I4A8</accession>
<dbReference type="GO" id="GO:0006508">
    <property type="term" value="P:proteolysis"/>
    <property type="evidence" value="ECO:0007669"/>
    <property type="project" value="UniProtKB-KW"/>
</dbReference>
<protein>
    <recommendedName>
        <fullName evidence="4">serine-type D-Ala-D-Ala carboxypeptidase</fullName>
        <ecNumber evidence="4">3.4.16.4</ecNumber>
    </recommendedName>
</protein>
<dbReference type="eggNOG" id="COG1686">
    <property type="taxonomic scope" value="Bacteria"/>
</dbReference>
<feature type="signal peptide" evidence="16">
    <location>
        <begin position="1"/>
        <end position="26"/>
    </location>
</feature>
<dbReference type="InterPro" id="IPR018044">
    <property type="entry name" value="Peptidase_S11"/>
</dbReference>
<dbReference type="GO" id="GO:0008360">
    <property type="term" value="P:regulation of cell shape"/>
    <property type="evidence" value="ECO:0007669"/>
    <property type="project" value="UniProtKB-KW"/>
</dbReference>
<dbReference type="AlphaFoldDB" id="B1I4A8"/>
<evidence type="ECO:0000256" key="2">
    <source>
        <dbReference type="ARBA" id="ARBA00004752"/>
    </source>
</evidence>
<dbReference type="GO" id="GO:0009002">
    <property type="term" value="F:serine-type D-Ala-D-Ala carboxypeptidase activity"/>
    <property type="evidence" value="ECO:0007669"/>
    <property type="project" value="UniProtKB-EC"/>
</dbReference>
<dbReference type="Pfam" id="PF07943">
    <property type="entry name" value="PBP5_C"/>
    <property type="match status" value="1"/>
</dbReference>
<dbReference type="OrthoDB" id="9791132at2"/>
<comment type="pathway">
    <text evidence="2">Cell wall biogenesis; peptidoglycan biosynthesis.</text>
</comment>
<feature type="domain" description="Peptidase S11 D-Ala-D-Ala carboxypeptidase A C-terminal" evidence="17">
    <location>
        <begin position="278"/>
        <end position="368"/>
    </location>
</feature>
<reference evidence="19" key="1">
    <citation type="submission" date="2007-10" db="EMBL/GenBank/DDBJ databases">
        <title>Complete sequence of chromosome of Desulforudis audaxviator MP104C.</title>
        <authorList>
            <person name="Copeland A."/>
            <person name="Lucas S."/>
            <person name="Lapidus A."/>
            <person name="Barry K."/>
            <person name="Glavina del Rio T."/>
            <person name="Dalin E."/>
            <person name="Tice H."/>
            <person name="Bruce D."/>
            <person name="Pitluck S."/>
            <person name="Lowry S.R."/>
            <person name="Larimer F."/>
            <person name="Land M.L."/>
            <person name="Hauser L."/>
            <person name="Kyrpides N."/>
            <person name="Ivanova N.N."/>
            <person name="Richardson P."/>
        </authorList>
    </citation>
    <scope>NUCLEOTIDE SEQUENCE [LARGE SCALE GENOMIC DNA]</scope>
    <source>
        <strain evidence="19">MP104C</strain>
    </source>
</reference>
<proteinExistence type="inferred from homology"/>
<dbReference type="InterPro" id="IPR037167">
    <property type="entry name" value="Peptidase_S11_C_sf"/>
</dbReference>
<keyword evidence="8 18" id="KW-0378">Hydrolase</keyword>
<dbReference type="EMBL" id="CP000860">
    <property type="protein sequence ID" value="ACA59907.1"/>
    <property type="molecule type" value="Genomic_DNA"/>
</dbReference>
<evidence type="ECO:0000256" key="15">
    <source>
        <dbReference type="RuleBase" id="RU004016"/>
    </source>
</evidence>
<evidence type="ECO:0000256" key="16">
    <source>
        <dbReference type="SAM" id="SignalP"/>
    </source>
</evidence>
<comment type="function">
    <text evidence="1">Removes C-terminal D-alanyl residues from sugar-peptide cell wall precursors.</text>
</comment>
<dbReference type="PANTHER" id="PTHR21581">
    <property type="entry name" value="D-ALANYL-D-ALANINE CARBOXYPEPTIDASE"/>
    <property type="match status" value="1"/>
</dbReference>
<dbReference type="InterPro" id="IPR001967">
    <property type="entry name" value="Peptidase_S11_N"/>
</dbReference>
<dbReference type="InterPro" id="IPR012907">
    <property type="entry name" value="Peptidase_S11_C"/>
</dbReference>
<comment type="catalytic activity">
    <reaction evidence="12">
        <text>Preferential cleavage: (Ac)2-L-Lys-D-Ala-|-D-Ala. Also transpeptidation of peptidyl-alanyl moieties that are N-acyl substituents of D-alanine.</text>
        <dbReference type="EC" id="3.4.16.4"/>
    </reaction>
</comment>
<evidence type="ECO:0000256" key="1">
    <source>
        <dbReference type="ARBA" id="ARBA00003217"/>
    </source>
</evidence>
<feature type="active site" description="Proton acceptor" evidence="13">
    <location>
        <position position="71"/>
    </location>
</feature>
<reference evidence="18 19" key="2">
    <citation type="journal article" date="2008" name="Science">
        <title>Environmental genomics reveals a single-species ecosystem deep within Earth.</title>
        <authorList>
            <person name="Chivian D."/>
            <person name="Brodie E.L."/>
            <person name="Alm E.J."/>
            <person name="Culley D.E."/>
            <person name="Dehal P.S."/>
            <person name="Desantis T.Z."/>
            <person name="Gihring T.M."/>
            <person name="Lapidus A."/>
            <person name="Lin L.H."/>
            <person name="Lowry S.R."/>
            <person name="Moser D.P."/>
            <person name="Richardson P.M."/>
            <person name="Southam G."/>
            <person name="Wanger G."/>
            <person name="Pratt L.M."/>
            <person name="Andersen G.L."/>
            <person name="Hazen T.C."/>
            <person name="Brockman F.J."/>
            <person name="Arkin A.P."/>
            <person name="Onstott T.C."/>
        </authorList>
    </citation>
    <scope>NUCLEOTIDE SEQUENCE [LARGE SCALE GENOMIC DNA]</scope>
    <source>
        <strain evidence="18 19">MP104C</strain>
    </source>
</reference>
<evidence type="ECO:0000256" key="10">
    <source>
        <dbReference type="ARBA" id="ARBA00022984"/>
    </source>
</evidence>
<evidence type="ECO:0000256" key="3">
    <source>
        <dbReference type="ARBA" id="ARBA00007164"/>
    </source>
</evidence>
<evidence type="ECO:0000256" key="7">
    <source>
        <dbReference type="ARBA" id="ARBA00022729"/>
    </source>
</evidence>
<dbReference type="GO" id="GO:0071555">
    <property type="term" value="P:cell wall organization"/>
    <property type="evidence" value="ECO:0007669"/>
    <property type="project" value="UniProtKB-KW"/>
</dbReference>
<evidence type="ECO:0000256" key="5">
    <source>
        <dbReference type="ARBA" id="ARBA00022645"/>
    </source>
</evidence>
<keyword evidence="5 18" id="KW-0121">Carboxypeptidase</keyword>
<evidence type="ECO:0000256" key="11">
    <source>
        <dbReference type="ARBA" id="ARBA00023316"/>
    </source>
</evidence>
<evidence type="ECO:0000313" key="18">
    <source>
        <dbReference type="EMBL" id="ACA59907.1"/>
    </source>
</evidence>
<gene>
    <name evidence="18" type="ordered locus">Daud_1398</name>
</gene>
<evidence type="ECO:0000256" key="4">
    <source>
        <dbReference type="ARBA" id="ARBA00012448"/>
    </source>
</evidence>
<keyword evidence="9" id="KW-0133">Cell shape</keyword>
<evidence type="ECO:0000313" key="19">
    <source>
        <dbReference type="Proteomes" id="UP000008544"/>
    </source>
</evidence>
<keyword evidence="6" id="KW-0645">Protease</keyword>
<feature type="active site" evidence="13">
    <location>
        <position position="124"/>
    </location>
</feature>
<keyword evidence="10" id="KW-0573">Peptidoglycan synthesis</keyword>
<feature type="binding site" evidence="14">
    <location>
        <position position="232"/>
    </location>
    <ligand>
        <name>substrate</name>
    </ligand>
</feature>
<dbReference type="InterPro" id="IPR015956">
    <property type="entry name" value="Peniciliin-bd_prot_C_sf"/>
</dbReference>
<evidence type="ECO:0000256" key="8">
    <source>
        <dbReference type="ARBA" id="ARBA00022801"/>
    </source>
</evidence>
<name>B1I4A8_DESAP</name>
<evidence type="ECO:0000256" key="9">
    <source>
        <dbReference type="ARBA" id="ARBA00022960"/>
    </source>
</evidence>
<dbReference type="UniPathway" id="UPA00219"/>
<evidence type="ECO:0000256" key="14">
    <source>
        <dbReference type="PIRSR" id="PIRSR618044-2"/>
    </source>
</evidence>
<evidence type="ECO:0000259" key="17">
    <source>
        <dbReference type="SMART" id="SM00936"/>
    </source>
</evidence>
<comment type="similarity">
    <text evidence="3 15">Belongs to the peptidase S11 family.</text>
</comment>
<keyword evidence="11" id="KW-0961">Cell wall biogenesis/degradation</keyword>
<dbReference type="InterPro" id="IPR012338">
    <property type="entry name" value="Beta-lactam/transpept-like"/>
</dbReference>
<dbReference type="PANTHER" id="PTHR21581:SF6">
    <property type="entry name" value="TRAFFICKING PROTEIN PARTICLE COMPLEX SUBUNIT 12"/>
    <property type="match status" value="1"/>
</dbReference>
<dbReference type="SMART" id="SM00936">
    <property type="entry name" value="PBP5_C"/>
    <property type="match status" value="1"/>
</dbReference>
<dbReference type="HOGENOM" id="CLU_027070_7_3_9"/>
<organism evidence="18 19">
    <name type="scientific">Desulforudis audaxviator (strain MP104C)</name>
    <dbReference type="NCBI Taxonomy" id="477974"/>
    <lineage>
        <taxon>Bacteria</taxon>
        <taxon>Bacillati</taxon>
        <taxon>Bacillota</taxon>
        <taxon>Clostridia</taxon>
        <taxon>Thermoanaerobacterales</taxon>
        <taxon>Candidatus Desulforudaceae</taxon>
        <taxon>Candidatus Desulforudis</taxon>
    </lineage>
</organism>
<keyword evidence="7 16" id="KW-0732">Signal</keyword>